<feature type="domain" description="ImpA N-terminal" evidence="1">
    <location>
        <begin position="32"/>
        <end position="136"/>
    </location>
</feature>
<dbReference type="Pfam" id="PF06812">
    <property type="entry name" value="ImpA_N"/>
    <property type="match status" value="1"/>
</dbReference>
<proteinExistence type="predicted"/>
<name>A0A1I0FTW5_9GAMM</name>
<dbReference type="PANTHER" id="PTHR37024:SF5">
    <property type="entry name" value="IMPA N-TERMINAL DOMAIN-CONTAINING PROTEIN"/>
    <property type="match status" value="1"/>
</dbReference>
<sequence length="536" mass="60777">MLNTLMTQCFNEDSRALLHAETQITLWERWLLPIRPDAPVGDDPNYDDAFQALREEVNKLSGADISLVLTLCETLLTEQCKDVRVASYYIWARLHQDGEKGLAEGLSLLAGLVFQFGEKLLPSRPATRVSAIQWLSSPKVLGSLSLYPEVDKQDFSDAIASLYYLAKQFSNWQADNQPELNGLIAAMENRLVQAGGLDATVPQNAGSQSVKATVFNSGNNNTPPEVKTVQSGRDLLEQTKALARYLREQPQGWLASARLIRVVRWDTVHQLPQVDALGRTKLNSPRQELRQKLKRLYLNQHWLELLEQVELIFTEGVNHFWLDLQWYSAQALQKLSSPYDDWLVVLNRDVVSLLERLPTLDTFAFQDGTPFADDVTQTWLAKLIEPMTVDLPTQTVTDNDARDILALENEAIHLADTENVDSALRWISQIPGVYSAKSRFLQRLLMARIAEQYGKQEMAIHLLLQLIGENPNKTTAHFDLAEWEPDLLFEVYARLLKLLRSKHSRDTDKTLFQQRTEPLLAALIRIDPVRASVLCG</sequence>
<dbReference type="InterPro" id="IPR010657">
    <property type="entry name" value="ImpA_N"/>
</dbReference>
<evidence type="ECO:0000313" key="3">
    <source>
        <dbReference type="Proteomes" id="UP000242642"/>
    </source>
</evidence>
<dbReference type="NCBIfam" id="TIGR03362">
    <property type="entry name" value="VI_chp_7"/>
    <property type="match status" value="1"/>
</dbReference>
<accession>A0A1I0FTW5</accession>
<dbReference type="InterPro" id="IPR017739">
    <property type="entry name" value="T6SS-assoc_VCA0119"/>
</dbReference>
<dbReference type="Proteomes" id="UP000242642">
    <property type="component" value="Unassembled WGS sequence"/>
</dbReference>
<dbReference type="STRING" id="1123402.SAMN02583745_02890"/>
<dbReference type="RefSeq" id="WP_093322613.1">
    <property type="nucleotide sequence ID" value="NZ_FOHV01000048.1"/>
</dbReference>
<dbReference type="OrthoDB" id="1522895at2"/>
<reference evidence="3" key="1">
    <citation type="submission" date="2016-10" db="EMBL/GenBank/DDBJ databases">
        <authorList>
            <person name="Varghese N."/>
            <person name="Submissions S."/>
        </authorList>
    </citation>
    <scope>NUCLEOTIDE SEQUENCE [LARGE SCALE GENOMIC DNA]</scope>
    <source>
        <strain evidence="3">DSM 18579</strain>
    </source>
</reference>
<evidence type="ECO:0000313" key="2">
    <source>
        <dbReference type="EMBL" id="SET61649.1"/>
    </source>
</evidence>
<organism evidence="2 3">
    <name type="scientific">Thorsellia anophelis DSM 18579</name>
    <dbReference type="NCBI Taxonomy" id="1123402"/>
    <lineage>
        <taxon>Bacteria</taxon>
        <taxon>Pseudomonadati</taxon>
        <taxon>Pseudomonadota</taxon>
        <taxon>Gammaproteobacteria</taxon>
        <taxon>Enterobacterales</taxon>
        <taxon>Thorselliaceae</taxon>
        <taxon>Thorsellia</taxon>
    </lineage>
</organism>
<dbReference type="PANTHER" id="PTHR37024">
    <property type="entry name" value="TYPE VI SECRETION SYSTEM DUF2094 AND IMPA-RELATED DOMAIN PROTEIN"/>
    <property type="match status" value="1"/>
</dbReference>
<keyword evidence="3" id="KW-1185">Reference proteome</keyword>
<gene>
    <name evidence="2" type="ORF">SAMN02583745_02890</name>
</gene>
<protein>
    <submittedName>
        <fullName evidence="2">Type VI secretion system protein VasJ</fullName>
    </submittedName>
</protein>
<dbReference type="EMBL" id="FOHV01000048">
    <property type="protein sequence ID" value="SET61649.1"/>
    <property type="molecule type" value="Genomic_DNA"/>
</dbReference>
<evidence type="ECO:0000259" key="1">
    <source>
        <dbReference type="Pfam" id="PF06812"/>
    </source>
</evidence>
<dbReference type="AlphaFoldDB" id="A0A1I0FTW5"/>
<dbReference type="Pfam" id="PF16989">
    <property type="entry name" value="T6SS_VasJ"/>
    <property type="match status" value="1"/>
</dbReference>